<dbReference type="PANTHER" id="PTHR46438">
    <property type="entry name" value="ALPHA/BETA-HYDROLASES SUPERFAMILY PROTEIN"/>
    <property type="match status" value="1"/>
</dbReference>
<accession>A0ABW4FT43</accession>
<evidence type="ECO:0000313" key="3">
    <source>
        <dbReference type="Proteomes" id="UP001597145"/>
    </source>
</evidence>
<feature type="domain" description="AB hydrolase-1" evidence="1">
    <location>
        <begin position="84"/>
        <end position="331"/>
    </location>
</feature>
<keyword evidence="3" id="KW-1185">Reference proteome</keyword>
<reference evidence="3" key="1">
    <citation type="journal article" date="2019" name="Int. J. Syst. Evol. Microbiol.">
        <title>The Global Catalogue of Microorganisms (GCM) 10K type strain sequencing project: providing services to taxonomists for standard genome sequencing and annotation.</title>
        <authorList>
            <consortium name="The Broad Institute Genomics Platform"/>
            <consortium name="The Broad Institute Genome Sequencing Center for Infectious Disease"/>
            <person name="Wu L."/>
            <person name="Ma J."/>
        </authorList>
    </citation>
    <scope>NUCLEOTIDE SEQUENCE [LARGE SCALE GENOMIC DNA]</scope>
    <source>
        <strain evidence="3">JCM 12165</strain>
    </source>
</reference>
<keyword evidence="2" id="KW-0378">Hydrolase</keyword>
<dbReference type="EMBL" id="JBHUCP010000025">
    <property type="protein sequence ID" value="MFD1533480.1"/>
    <property type="molecule type" value="Genomic_DNA"/>
</dbReference>
<dbReference type="RefSeq" id="WP_343985427.1">
    <property type="nucleotide sequence ID" value="NZ_BAAAJG010000026.1"/>
</dbReference>
<dbReference type="Pfam" id="PF00561">
    <property type="entry name" value="Abhydrolase_1"/>
    <property type="match status" value="1"/>
</dbReference>
<dbReference type="Proteomes" id="UP001597145">
    <property type="component" value="Unassembled WGS sequence"/>
</dbReference>
<dbReference type="Gene3D" id="3.40.50.1820">
    <property type="entry name" value="alpha/beta hydrolase"/>
    <property type="match status" value="1"/>
</dbReference>
<gene>
    <name evidence="2" type="ORF">ACFSCY_29050</name>
</gene>
<protein>
    <submittedName>
        <fullName evidence="2">Alpha/beta fold hydrolase</fullName>
    </submittedName>
</protein>
<dbReference type="InterPro" id="IPR029058">
    <property type="entry name" value="AB_hydrolase_fold"/>
</dbReference>
<proteinExistence type="predicted"/>
<evidence type="ECO:0000313" key="2">
    <source>
        <dbReference type="EMBL" id="MFD1533480.1"/>
    </source>
</evidence>
<evidence type="ECO:0000259" key="1">
    <source>
        <dbReference type="Pfam" id="PF00561"/>
    </source>
</evidence>
<sequence>MSSAVVSLVRPLVTRAAPPGTVVREAPLADAATLPVLDPHRKPWPGAEVTSGGVTLHVRQTPFTHPAGSAGCRPPCGPDDVQAVYVHGLSGSATNWTDLAALLSTRAAGTAVDLPGFGLSRPLASQDYTPAGHADALLCFLAGRGRPVHLLGNSLGGAIALTVAARRPELVRTLTLVSPAMPDLRPDPRRVSDFRMLLSLLPLVGRRARAELAAMSARTRAEQVVKLCFGDPSLAPEHRMAEATAEYEARAAQGWAREAAERTGKAMVAGWLRGESLWSVAARVRTPTLVLWGDRDKLVAPRLARRTVAALPNARLLMLPRVGHVAQIEAPDAVARAVAGLWDAVASGSWEDPA</sequence>
<name>A0ABW4FT43_9PSEU</name>
<organism evidence="2 3">
    <name type="scientific">Pseudonocardia aurantiaca</name>
    <dbReference type="NCBI Taxonomy" id="75290"/>
    <lineage>
        <taxon>Bacteria</taxon>
        <taxon>Bacillati</taxon>
        <taxon>Actinomycetota</taxon>
        <taxon>Actinomycetes</taxon>
        <taxon>Pseudonocardiales</taxon>
        <taxon>Pseudonocardiaceae</taxon>
        <taxon>Pseudonocardia</taxon>
    </lineage>
</organism>
<dbReference type="GO" id="GO:0016787">
    <property type="term" value="F:hydrolase activity"/>
    <property type="evidence" value="ECO:0007669"/>
    <property type="project" value="UniProtKB-KW"/>
</dbReference>
<dbReference type="PRINTS" id="PR00111">
    <property type="entry name" value="ABHYDROLASE"/>
</dbReference>
<dbReference type="SUPFAM" id="SSF53474">
    <property type="entry name" value="alpha/beta-Hydrolases"/>
    <property type="match status" value="1"/>
</dbReference>
<dbReference type="InterPro" id="IPR000073">
    <property type="entry name" value="AB_hydrolase_1"/>
</dbReference>
<comment type="caution">
    <text evidence="2">The sequence shown here is derived from an EMBL/GenBank/DDBJ whole genome shotgun (WGS) entry which is preliminary data.</text>
</comment>